<evidence type="ECO:0000256" key="1">
    <source>
        <dbReference type="SAM" id="MobiDB-lite"/>
    </source>
</evidence>
<dbReference type="Proteomes" id="UP001060150">
    <property type="component" value="Chromosome"/>
</dbReference>
<feature type="transmembrane region" description="Helical" evidence="2">
    <location>
        <begin position="81"/>
        <end position="100"/>
    </location>
</feature>
<organism evidence="3 4">
    <name type="scientific">Streptomyces changanensis</name>
    <dbReference type="NCBI Taxonomy" id="2964669"/>
    <lineage>
        <taxon>Bacteria</taxon>
        <taxon>Bacillati</taxon>
        <taxon>Actinomycetota</taxon>
        <taxon>Actinomycetes</taxon>
        <taxon>Kitasatosporales</taxon>
        <taxon>Streptomycetaceae</taxon>
        <taxon>Streptomyces</taxon>
    </lineage>
</organism>
<sequence>MTTSDQDGTGAVDAPGTPSPDTPRTPPIPAPEPADDDAPEEARDGLTPRQARRLRVAVATVVLVTLAVVLALRLASRTSVLVVGVYGLAMILCGVVIELSRHGRTRLGTWLLGTGLLAALAADWLLLP</sequence>
<reference evidence="3" key="1">
    <citation type="submission" date="2022-08" db="EMBL/GenBank/DDBJ databases">
        <title>Streptomyces changanensis sp. nov., an actinomycete isolated from soil.</title>
        <authorList>
            <person name="Wu H."/>
            <person name="Han L."/>
        </authorList>
    </citation>
    <scope>NUCLEOTIDE SEQUENCE</scope>
    <source>
        <strain evidence="3">HL-66</strain>
    </source>
</reference>
<evidence type="ECO:0000313" key="4">
    <source>
        <dbReference type="Proteomes" id="UP001060150"/>
    </source>
</evidence>
<keyword evidence="2" id="KW-0472">Membrane</keyword>
<dbReference type="EMBL" id="CP102332">
    <property type="protein sequence ID" value="UUS30720.1"/>
    <property type="molecule type" value="Genomic_DNA"/>
</dbReference>
<evidence type="ECO:0000313" key="3">
    <source>
        <dbReference type="EMBL" id="UUS30720.1"/>
    </source>
</evidence>
<keyword evidence="4" id="KW-1185">Reference proteome</keyword>
<accession>A0ABY5N2G8</accession>
<feature type="region of interest" description="Disordered" evidence="1">
    <location>
        <begin position="1"/>
        <end position="49"/>
    </location>
</feature>
<feature type="transmembrane region" description="Helical" evidence="2">
    <location>
        <begin position="56"/>
        <end position="75"/>
    </location>
</feature>
<dbReference type="RefSeq" id="WP_107115217.1">
    <property type="nucleotide sequence ID" value="NZ_CP102332.1"/>
</dbReference>
<proteinExistence type="predicted"/>
<gene>
    <name evidence="3" type="ORF">NRO40_07670</name>
</gene>
<feature type="compositionally biased region" description="Pro residues" evidence="1">
    <location>
        <begin position="17"/>
        <end position="32"/>
    </location>
</feature>
<keyword evidence="2" id="KW-1133">Transmembrane helix</keyword>
<name>A0ABY5N2G8_9ACTN</name>
<protein>
    <submittedName>
        <fullName evidence="3">Uncharacterized protein</fullName>
    </submittedName>
</protein>
<keyword evidence="2" id="KW-0812">Transmembrane</keyword>
<feature type="transmembrane region" description="Helical" evidence="2">
    <location>
        <begin position="107"/>
        <end position="127"/>
    </location>
</feature>
<evidence type="ECO:0000256" key="2">
    <source>
        <dbReference type="SAM" id="Phobius"/>
    </source>
</evidence>